<dbReference type="PROSITE" id="PS01156">
    <property type="entry name" value="TONB_DEPENDENT_REC_2"/>
    <property type="match status" value="1"/>
</dbReference>
<dbReference type="InterPro" id="IPR036942">
    <property type="entry name" value="Beta-barrel_TonB_sf"/>
</dbReference>
<dbReference type="Proteomes" id="UP000461730">
    <property type="component" value="Unassembled WGS sequence"/>
</dbReference>
<evidence type="ECO:0000256" key="6">
    <source>
        <dbReference type="ARBA" id="ARBA00022692"/>
    </source>
</evidence>
<keyword evidence="4 14" id="KW-1134">Transmembrane beta strand</keyword>
<dbReference type="SUPFAM" id="SSF49452">
    <property type="entry name" value="Starch-binding domain-like"/>
    <property type="match status" value="1"/>
</dbReference>
<dbReference type="PROSITE" id="PS52016">
    <property type="entry name" value="TONB_DEPENDENT_REC_3"/>
    <property type="match status" value="1"/>
</dbReference>
<keyword evidence="6 14" id="KW-0812">Transmembrane</keyword>
<dbReference type="InterPro" id="IPR012910">
    <property type="entry name" value="Plug_dom"/>
</dbReference>
<gene>
    <name evidence="19" type="ORF">GO493_18655</name>
</gene>
<evidence type="ECO:0000256" key="13">
    <source>
        <dbReference type="ARBA" id="ARBA00023237"/>
    </source>
</evidence>
<evidence type="ECO:0000256" key="9">
    <source>
        <dbReference type="ARBA" id="ARBA00023065"/>
    </source>
</evidence>
<dbReference type="InterPro" id="IPR000531">
    <property type="entry name" value="Beta-barrel_TonB"/>
</dbReference>
<dbReference type="Gene3D" id="2.60.40.1120">
    <property type="entry name" value="Carboxypeptidase-like, regulatory domain"/>
    <property type="match status" value="1"/>
</dbReference>
<keyword evidence="10 15" id="KW-0798">TonB box</keyword>
<dbReference type="EMBL" id="WRXN01000008">
    <property type="protein sequence ID" value="MVT10300.1"/>
    <property type="molecule type" value="Genomic_DNA"/>
</dbReference>
<dbReference type="AlphaFoldDB" id="A0A7K1U7H7"/>
<evidence type="ECO:0000256" key="14">
    <source>
        <dbReference type="PROSITE-ProRule" id="PRU01360"/>
    </source>
</evidence>
<feature type="domain" description="TonB-dependent receptor plug" evidence="18">
    <location>
        <begin position="131"/>
        <end position="224"/>
    </location>
</feature>
<dbReference type="Pfam" id="PF00593">
    <property type="entry name" value="TonB_dep_Rec_b-barrel"/>
    <property type="match status" value="1"/>
</dbReference>
<dbReference type="Gene3D" id="2.170.130.10">
    <property type="entry name" value="TonB-dependent receptor, plug domain"/>
    <property type="match status" value="1"/>
</dbReference>
<keyword evidence="20" id="KW-1185">Reference proteome</keyword>
<evidence type="ECO:0000256" key="15">
    <source>
        <dbReference type="RuleBase" id="RU003357"/>
    </source>
</evidence>
<dbReference type="SUPFAM" id="SSF56935">
    <property type="entry name" value="Porins"/>
    <property type="match status" value="1"/>
</dbReference>
<evidence type="ECO:0000256" key="1">
    <source>
        <dbReference type="ARBA" id="ARBA00004571"/>
    </source>
</evidence>
<evidence type="ECO:0000256" key="11">
    <source>
        <dbReference type="ARBA" id="ARBA00023136"/>
    </source>
</evidence>
<reference evidence="19 20" key="1">
    <citation type="submission" date="2019-12" db="EMBL/GenBank/DDBJ databases">
        <title>Chitinophaga sp. strain ysch24 (GDMCC 1.1355), whole genome shotgun sequence.</title>
        <authorList>
            <person name="Zhang X."/>
        </authorList>
    </citation>
    <scope>NUCLEOTIDE SEQUENCE [LARGE SCALE GENOMIC DNA]</scope>
    <source>
        <strain evidence="20">ysch24</strain>
    </source>
</reference>
<keyword evidence="13 14" id="KW-0998">Cell outer membrane</keyword>
<dbReference type="GO" id="GO:0038023">
    <property type="term" value="F:signaling receptor activity"/>
    <property type="evidence" value="ECO:0007669"/>
    <property type="project" value="InterPro"/>
</dbReference>
<dbReference type="GO" id="GO:0015344">
    <property type="term" value="F:siderophore uptake transmembrane transporter activity"/>
    <property type="evidence" value="ECO:0007669"/>
    <property type="project" value="TreeGrafter"/>
</dbReference>
<dbReference type="InterPro" id="IPR013784">
    <property type="entry name" value="Carb-bd-like_fold"/>
</dbReference>
<dbReference type="InterPro" id="IPR037066">
    <property type="entry name" value="Plug_dom_sf"/>
</dbReference>
<dbReference type="Pfam" id="PF07715">
    <property type="entry name" value="Plug"/>
    <property type="match status" value="1"/>
</dbReference>
<dbReference type="InterPro" id="IPR039426">
    <property type="entry name" value="TonB-dep_rcpt-like"/>
</dbReference>
<keyword evidence="11 14" id="KW-0472">Membrane</keyword>
<feature type="domain" description="TonB-dependent receptor-like beta-barrel" evidence="17">
    <location>
        <begin position="343"/>
        <end position="778"/>
    </location>
</feature>
<keyword evidence="3 14" id="KW-0813">Transport</keyword>
<evidence type="ECO:0000256" key="4">
    <source>
        <dbReference type="ARBA" id="ARBA00022452"/>
    </source>
</evidence>
<evidence type="ECO:0000256" key="10">
    <source>
        <dbReference type="ARBA" id="ARBA00023077"/>
    </source>
</evidence>
<comment type="caution">
    <text evidence="19">The sequence shown here is derived from an EMBL/GenBank/DDBJ whole genome shotgun (WGS) entry which is preliminary data.</text>
</comment>
<dbReference type="GO" id="GO:0030246">
    <property type="term" value="F:carbohydrate binding"/>
    <property type="evidence" value="ECO:0007669"/>
    <property type="project" value="InterPro"/>
</dbReference>
<keyword evidence="8" id="KW-0408">Iron</keyword>
<dbReference type="Gene3D" id="2.40.170.20">
    <property type="entry name" value="TonB-dependent receptor, beta-barrel domain"/>
    <property type="match status" value="1"/>
</dbReference>
<dbReference type="CDD" id="cd01347">
    <property type="entry name" value="ligand_gated_channel"/>
    <property type="match status" value="1"/>
</dbReference>
<evidence type="ECO:0000256" key="7">
    <source>
        <dbReference type="ARBA" id="ARBA00022729"/>
    </source>
</evidence>
<keyword evidence="12 19" id="KW-0675">Receptor</keyword>
<keyword evidence="9" id="KW-0406">Ion transport</keyword>
<evidence type="ECO:0000256" key="5">
    <source>
        <dbReference type="ARBA" id="ARBA00022496"/>
    </source>
</evidence>
<feature type="signal peptide" evidence="16">
    <location>
        <begin position="1"/>
        <end position="20"/>
    </location>
</feature>
<comment type="subcellular location">
    <subcellularLocation>
        <location evidence="1 14">Cell outer membrane</location>
        <topology evidence="1 14">Multi-pass membrane protein</topology>
    </subcellularLocation>
</comment>
<dbReference type="PANTHER" id="PTHR32552:SF68">
    <property type="entry name" value="FERRICHROME OUTER MEMBRANE TRANSPORTER_PHAGE RECEPTOR"/>
    <property type="match status" value="1"/>
</dbReference>
<sequence>MLNRFFLLITALLSANILYAQNGTIKGTITTSDGKPAAYVTIRVQNARWGDISNEQGEYTIKNVKAGTWTVIVTNLVSTAEEKQVTVVAGQTSKVDFELKENAAQLQEVTISSRNVNKEDKFTAKMPLENLENPQVYNTVSADLMKQQVISNYDDAFRNVPGITRTWESTGRANDGGAYFALRGFDAQPILINGLPGITSGNLDPSNIEEIQVIKGPSGTLFGGSVYSYGGMINTITKKPYYTFGGEVAYNTGSWDLHRVTIDVNTPLSKKKKIALRLNSAFHSENTFQDAGFKKSFFVAPSLAYEVNDRLSFSVMAEILEEKRAVPPVFFNSDRAAPLDFKTLGELNLNNNLSFTSNDLTIKNPRFNLQAQMLYKLSSSWTSQTVVSAGRVKTDGIYTYIWDVTPGDKWFNQNFQYQHQRTRSLDIQQNFNGDFKIGKLRNRLLAGLDYYHRQVVENSSGSGYGRNITPQGEIGYFDPETGDPQAPVYLTMASVKSFLAPLDSSRSDLSNSYYSAYFSDVLNITSALMAMVSVRADYFDSKGQKGDPSDDYDQFTVSPKFGIVYQPIPNKLSLFANYMNAFINVAPRQISDVDGSNARVKSFKPEHANQFEYGVKAVLLDGKLAGTLSLYNIKVTDRVMPDPANPLYDYLQGGKVRSTGLEFDVNAAPVHGLNIIAGYSYNHIRNLAGYQNDFYGQPGRNPGGQGPQHLANLWVTYKFSTGILKNFGIGAGGNYAGDYKVIDNSATGVFILPSYTLLNSSVFYNARKFRVSFAVNNITDKVYYTGYWSVNPQKPRNFAASVAYKF</sequence>
<keyword evidence="5" id="KW-0410">Iron transport</keyword>
<evidence type="ECO:0000256" key="8">
    <source>
        <dbReference type="ARBA" id="ARBA00023004"/>
    </source>
</evidence>
<dbReference type="NCBIfam" id="TIGR01783">
    <property type="entry name" value="TonB-siderophor"/>
    <property type="match status" value="1"/>
</dbReference>
<evidence type="ECO:0000256" key="2">
    <source>
        <dbReference type="ARBA" id="ARBA00009810"/>
    </source>
</evidence>
<dbReference type="GO" id="GO:0015891">
    <property type="term" value="P:siderophore transport"/>
    <property type="evidence" value="ECO:0007669"/>
    <property type="project" value="InterPro"/>
</dbReference>
<evidence type="ECO:0000256" key="12">
    <source>
        <dbReference type="ARBA" id="ARBA00023170"/>
    </source>
</evidence>
<evidence type="ECO:0000256" key="16">
    <source>
        <dbReference type="SAM" id="SignalP"/>
    </source>
</evidence>
<protein>
    <submittedName>
        <fullName evidence="19">TonB-dependent siderophore receptor</fullName>
    </submittedName>
</protein>
<organism evidence="19 20">
    <name type="scientific">Chitinophaga tropicalis</name>
    <dbReference type="NCBI Taxonomy" id="2683588"/>
    <lineage>
        <taxon>Bacteria</taxon>
        <taxon>Pseudomonadati</taxon>
        <taxon>Bacteroidota</taxon>
        <taxon>Chitinophagia</taxon>
        <taxon>Chitinophagales</taxon>
        <taxon>Chitinophagaceae</taxon>
        <taxon>Chitinophaga</taxon>
    </lineage>
</organism>
<keyword evidence="7 16" id="KW-0732">Signal</keyword>
<accession>A0A7K1U7H7</accession>
<comment type="similarity">
    <text evidence="2 14 15">Belongs to the TonB-dependent receptor family.</text>
</comment>
<evidence type="ECO:0000259" key="17">
    <source>
        <dbReference type="Pfam" id="PF00593"/>
    </source>
</evidence>
<dbReference type="Pfam" id="PF13715">
    <property type="entry name" value="CarbopepD_reg_2"/>
    <property type="match status" value="1"/>
</dbReference>
<dbReference type="InterPro" id="IPR010917">
    <property type="entry name" value="TonB_rcpt_CS"/>
</dbReference>
<evidence type="ECO:0000256" key="3">
    <source>
        <dbReference type="ARBA" id="ARBA00022448"/>
    </source>
</evidence>
<feature type="chain" id="PRO_5029577281" evidence="16">
    <location>
        <begin position="21"/>
        <end position="806"/>
    </location>
</feature>
<dbReference type="GO" id="GO:0009279">
    <property type="term" value="C:cell outer membrane"/>
    <property type="evidence" value="ECO:0007669"/>
    <property type="project" value="UniProtKB-SubCell"/>
</dbReference>
<evidence type="ECO:0000259" key="18">
    <source>
        <dbReference type="Pfam" id="PF07715"/>
    </source>
</evidence>
<dbReference type="RefSeq" id="WP_157307747.1">
    <property type="nucleotide sequence ID" value="NZ_WRXN01000008.1"/>
</dbReference>
<name>A0A7K1U7H7_9BACT</name>
<proteinExistence type="inferred from homology"/>
<dbReference type="PANTHER" id="PTHR32552">
    <property type="entry name" value="FERRICHROME IRON RECEPTOR-RELATED"/>
    <property type="match status" value="1"/>
</dbReference>
<dbReference type="InterPro" id="IPR010105">
    <property type="entry name" value="TonB_sidphr_rcpt"/>
</dbReference>
<evidence type="ECO:0000313" key="19">
    <source>
        <dbReference type="EMBL" id="MVT10300.1"/>
    </source>
</evidence>
<evidence type="ECO:0000313" key="20">
    <source>
        <dbReference type="Proteomes" id="UP000461730"/>
    </source>
</evidence>